<evidence type="ECO:0000259" key="5">
    <source>
        <dbReference type="Pfam" id="PF00582"/>
    </source>
</evidence>
<keyword evidence="7" id="KW-1185">Reference proteome</keyword>
<dbReference type="InterPro" id="IPR006016">
    <property type="entry name" value="UspA"/>
</dbReference>
<dbReference type="InterPro" id="IPR006015">
    <property type="entry name" value="Universal_stress_UspA"/>
</dbReference>
<gene>
    <name evidence="6" type="primary">uspE</name>
    <name evidence="6" type="ORF">ACFO4O_04550</name>
</gene>
<reference evidence="7" key="1">
    <citation type="journal article" date="2019" name="Int. J. Syst. Evol. Microbiol.">
        <title>The Global Catalogue of Microorganisms (GCM) 10K type strain sequencing project: providing services to taxonomists for standard genome sequencing and annotation.</title>
        <authorList>
            <consortium name="The Broad Institute Genomics Platform"/>
            <consortium name="The Broad Institute Genome Sequencing Center for Infectious Disease"/>
            <person name="Wu L."/>
            <person name="Ma J."/>
        </authorList>
    </citation>
    <scope>NUCLEOTIDE SEQUENCE [LARGE SCALE GENOMIC DNA]</scope>
    <source>
        <strain evidence="7">KACC 12507</strain>
    </source>
</reference>
<dbReference type="NCBIfam" id="NF008380">
    <property type="entry name" value="PRK11175.1"/>
    <property type="match status" value="1"/>
</dbReference>
<name>A0ABV9LSG4_9ALTE</name>
<dbReference type="PANTHER" id="PTHR47892:SF1">
    <property type="entry name" value="UNIVERSAL STRESS PROTEIN E"/>
    <property type="match status" value="1"/>
</dbReference>
<organism evidence="6 7">
    <name type="scientific">Glaciecola siphonariae</name>
    <dbReference type="NCBI Taxonomy" id="521012"/>
    <lineage>
        <taxon>Bacteria</taxon>
        <taxon>Pseudomonadati</taxon>
        <taxon>Pseudomonadota</taxon>
        <taxon>Gammaproteobacteria</taxon>
        <taxon>Alteromonadales</taxon>
        <taxon>Alteromonadaceae</taxon>
        <taxon>Glaciecola</taxon>
    </lineage>
</organism>
<evidence type="ECO:0000256" key="3">
    <source>
        <dbReference type="ARBA" id="ARBA00022490"/>
    </source>
</evidence>
<dbReference type="PRINTS" id="PR01438">
    <property type="entry name" value="UNVRSLSTRESS"/>
</dbReference>
<evidence type="ECO:0000313" key="6">
    <source>
        <dbReference type="EMBL" id="MFC4699426.1"/>
    </source>
</evidence>
<comment type="subcellular location">
    <subcellularLocation>
        <location evidence="1">Cytoplasm</location>
    </subcellularLocation>
</comment>
<protein>
    <submittedName>
        <fullName evidence="6">Universal stress protein UspE</fullName>
    </submittedName>
</protein>
<dbReference type="EMBL" id="JBHSGU010000002">
    <property type="protein sequence ID" value="MFC4699426.1"/>
    <property type="molecule type" value="Genomic_DNA"/>
</dbReference>
<dbReference type="SUPFAM" id="SSF52402">
    <property type="entry name" value="Adenine nucleotide alpha hydrolases-like"/>
    <property type="match status" value="2"/>
</dbReference>
<evidence type="ECO:0000256" key="4">
    <source>
        <dbReference type="ARBA" id="ARBA00037131"/>
    </source>
</evidence>
<feature type="domain" description="UspA" evidence="5">
    <location>
        <begin position="6"/>
        <end position="143"/>
    </location>
</feature>
<comment type="similarity">
    <text evidence="2">Belongs to the universal stress protein A family.</text>
</comment>
<evidence type="ECO:0000256" key="2">
    <source>
        <dbReference type="ARBA" id="ARBA00008791"/>
    </source>
</evidence>
<accession>A0ABV9LSG4</accession>
<dbReference type="RefSeq" id="WP_382406172.1">
    <property type="nucleotide sequence ID" value="NZ_JBHSGU010000002.1"/>
</dbReference>
<feature type="domain" description="UspA" evidence="5">
    <location>
        <begin position="170"/>
        <end position="296"/>
    </location>
</feature>
<proteinExistence type="inferred from homology"/>
<keyword evidence="3" id="KW-0963">Cytoplasm</keyword>
<evidence type="ECO:0000313" key="7">
    <source>
        <dbReference type="Proteomes" id="UP001595897"/>
    </source>
</evidence>
<evidence type="ECO:0000256" key="1">
    <source>
        <dbReference type="ARBA" id="ARBA00004496"/>
    </source>
</evidence>
<comment type="function">
    <text evidence="4">Required for resistance to DNA-damaging agents.</text>
</comment>
<dbReference type="Pfam" id="PF00582">
    <property type="entry name" value="Usp"/>
    <property type="match status" value="2"/>
</dbReference>
<sequence length="300" mass="33373">MFNCSRILVVFDPYHKEQSAFQRACYLAEKTNASILLVSCIFDETYDMTNFLTTEQRVDMKAALLNGQSKAMQAYVSRCDAQVQTKAIWNKSLYRGIVDVATHEHCDLIVKSCKQHNKLAQKVFTPNDWHLLRVSPINVLMVKEHSWPENGNIVSAVSIDTNDSVHNLLSDRVCKVSCDLAKVIDANVHLANTFAGAPVHIAIEVPSFNAQAYNEDVQARHLEEINAIAKQHDLPSNHVHVSEGLPEDVIPKLCEQLDAELLVLGSVGRRGISAALLGNTAEHIIDKINCDTLVIKPNIQ</sequence>
<dbReference type="Gene3D" id="3.40.50.12370">
    <property type="match status" value="1"/>
</dbReference>
<comment type="caution">
    <text evidence="6">The sequence shown here is derived from an EMBL/GenBank/DDBJ whole genome shotgun (WGS) entry which is preliminary data.</text>
</comment>
<dbReference type="PANTHER" id="PTHR47892">
    <property type="entry name" value="UNIVERSAL STRESS PROTEIN E"/>
    <property type="match status" value="1"/>
</dbReference>
<dbReference type="Proteomes" id="UP001595897">
    <property type="component" value="Unassembled WGS sequence"/>
</dbReference>